<keyword evidence="1" id="KW-0472">Membrane</keyword>
<evidence type="ECO:0000256" key="1">
    <source>
        <dbReference type="SAM" id="Phobius"/>
    </source>
</evidence>
<evidence type="ECO:0000313" key="3">
    <source>
        <dbReference type="Proteomes" id="UP000231019"/>
    </source>
</evidence>
<organism evidence="2 3">
    <name type="scientific">bacterium (Candidatus Blackallbacteria) CG17_big_fil_post_rev_8_21_14_2_50_48_46</name>
    <dbReference type="NCBI Taxonomy" id="2014261"/>
    <lineage>
        <taxon>Bacteria</taxon>
        <taxon>Candidatus Blackallbacteria</taxon>
    </lineage>
</organism>
<protein>
    <submittedName>
        <fullName evidence="2">Uncharacterized protein</fullName>
    </submittedName>
</protein>
<accession>A0A2M7GBC9</accession>
<evidence type="ECO:0000313" key="2">
    <source>
        <dbReference type="EMBL" id="PIW19501.1"/>
    </source>
</evidence>
<keyword evidence="1" id="KW-1133">Transmembrane helix</keyword>
<dbReference type="Proteomes" id="UP000231019">
    <property type="component" value="Unassembled WGS sequence"/>
</dbReference>
<proteinExistence type="predicted"/>
<sequence>MERPHLRPRFKQEFPCPPETVIGRLRKKLEESDQVGLWSALHPHLVLCIAEKDRHYWSPILDLHVDETPDAGTLIWGHYGPHPNVWTMFTAIYASIGFLGFLGLMYGLSQLMVKEPPYGLLAVPLSIALMGGVYLVAFIGQRMAHAQMHELKQFFDETLCDM</sequence>
<name>A0A2M7GBC9_9BACT</name>
<reference evidence="2 3" key="1">
    <citation type="submission" date="2017-09" db="EMBL/GenBank/DDBJ databases">
        <title>Depth-based differentiation of microbial function through sediment-hosted aquifers and enrichment of novel symbionts in the deep terrestrial subsurface.</title>
        <authorList>
            <person name="Probst A.J."/>
            <person name="Ladd B."/>
            <person name="Jarett J.K."/>
            <person name="Geller-Mcgrath D.E."/>
            <person name="Sieber C.M."/>
            <person name="Emerson J.B."/>
            <person name="Anantharaman K."/>
            <person name="Thomas B.C."/>
            <person name="Malmstrom R."/>
            <person name="Stieglmeier M."/>
            <person name="Klingl A."/>
            <person name="Woyke T."/>
            <person name="Ryan C.M."/>
            <person name="Banfield J.F."/>
        </authorList>
    </citation>
    <scope>NUCLEOTIDE SEQUENCE [LARGE SCALE GENOMIC DNA]</scope>
    <source>
        <strain evidence="2">CG17_big_fil_post_rev_8_21_14_2_50_48_46</strain>
    </source>
</reference>
<comment type="caution">
    <text evidence="2">The sequence shown here is derived from an EMBL/GenBank/DDBJ whole genome shotgun (WGS) entry which is preliminary data.</text>
</comment>
<feature type="transmembrane region" description="Helical" evidence="1">
    <location>
        <begin position="118"/>
        <end position="139"/>
    </location>
</feature>
<feature type="transmembrane region" description="Helical" evidence="1">
    <location>
        <begin position="85"/>
        <end position="106"/>
    </location>
</feature>
<gene>
    <name evidence="2" type="ORF">COW36_01290</name>
</gene>
<dbReference type="AlphaFoldDB" id="A0A2M7GBC9"/>
<keyword evidence="1" id="KW-0812">Transmembrane</keyword>
<dbReference type="EMBL" id="PFFQ01000004">
    <property type="protein sequence ID" value="PIW19501.1"/>
    <property type="molecule type" value="Genomic_DNA"/>
</dbReference>